<protein>
    <submittedName>
        <fullName evidence="3">NBPF family member NBPF6-like protein</fullName>
    </submittedName>
</protein>
<organism evidence="2 3">
    <name type="scientific">Odocoileus virginianus</name>
    <name type="common">White-tailed deer</name>
    <dbReference type="NCBI Taxonomy" id="9874"/>
    <lineage>
        <taxon>Eukaryota</taxon>
        <taxon>Metazoa</taxon>
        <taxon>Chordata</taxon>
        <taxon>Craniata</taxon>
        <taxon>Vertebrata</taxon>
        <taxon>Euteleostomi</taxon>
        <taxon>Mammalia</taxon>
        <taxon>Eutheria</taxon>
        <taxon>Laurasiatheria</taxon>
        <taxon>Artiodactyla</taxon>
        <taxon>Ruminantia</taxon>
        <taxon>Pecora</taxon>
        <taxon>Cervidae</taxon>
        <taxon>Odocoileinae</taxon>
        <taxon>Odocoileus</taxon>
    </lineage>
</organism>
<name>A0ABM4I6C4_ODOVR</name>
<evidence type="ECO:0000313" key="3">
    <source>
        <dbReference type="RefSeq" id="XP_070323367.1"/>
    </source>
</evidence>
<dbReference type="GeneID" id="110122531"/>
<reference evidence="3" key="2">
    <citation type="submission" date="2025-08" db="UniProtKB">
        <authorList>
            <consortium name="RefSeq"/>
        </authorList>
    </citation>
    <scope>IDENTIFICATION</scope>
    <source>
        <tissue evidence="3">Tongue muscle</tissue>
    </source>
</reference>
<gene>
    <name evidence="3" type="primary">LOC110122531</name>
</gene>
<evidence type="ECO:0000256" key="1">
    <source>
        <dbReference type="SAM" id="MobiDB-lite"/>
    </source>
</evidence>
<feature type="region of interest" description="Disordered" evidence="1">
    <location>
        <begin position="98"/>
        <end position="117"/>
    </location>
</feature>
<sequence length="137" mass="15926">MPFEEGKLAEKRRLATRLGRYDPLIEAQARELTCLRQKIHEGKGVCHLFTQHAKNTIKTFESFLKSTGMTYYQRQRYCELLAQGSQLAERLASKLSTEHSPQLMRKTTKQAKSKSERNSKISHYFRFLLQFAEVSAL</sequence>
<dbReference type="RefSeq" id="XP_070323367.1">
    <property type="nucleotide sequence ID" value="XM_070467266.1"/>
</dbReference>
<dbReference type="InterPro" id="IPR052593">
    <property type="entry name" value="MT-associated_AKAP9-binding"/>
</dbReference>
<reference evidence="2" key="1">
    <citation type="journal article" date="2022" name="J. Hered.">
        <title>A De Novo Chromosome-Level Genome Assembly of the White-Tailed Deer, Odocoileus Virginianus.</title>
        <authorList>
            <person name="London E.W."/>
            <person name="Roca A.L."/>
            <person name="Novakofski J.E."/>
            <person name="Mateus-Pinilla N.E."/>
        </authorList>
    </citation>
    <scope>NUCLEOTIDE SEQUENCE [LARGE SCALE GENOMIC DNA]</scope>
</reference>
<evidence type="ECO:0000313" key="2">
    <source>
        <dbReference type="Proteomes" id="UP001652640"/>
    </source>
</evidence>
<dbReference type="PANTHER" id="PTHR46501:SF2">
    <property type="entry name" value="MYOMEGALIN"/>
    <property type="match status" value="1"/>
</dbReference>
<keyword evidence="2" id="KW-1185">Reference proteome</keyword>
<accession>A0ABM4I6C4</accession>
<proteinExistence type="predicted"/>
<dbReference type="Proteomes" id="UP001652640">
    <property type="component" value="Chromosome 5"/>
</dbReference>
<dbReference type="PANTHER" id="PTHR46501">
    <property type="entry name" value="MYOMEGALIN"/>
    <property type="match status" value="1"/>
</dbReference>